<evidence type="ECO:0000313" key="1">
    <source>
        <dbReference type="EMBL" id="GAH19293.1"/>
    </source>
</evidence>
<proteinExistence type="predicted"/>
<sequence length="82" mass="9551">MGSYANRDKKRIATRNKITSAAWDFAEKMAAHRLILHKYYVQQGEKPPAKMLLKIEQKEVAKAHNRYGRANKKLDNLLRDVI</sequence>
<comment type="caution">
    <text evidence="1">The sequence shown here is derived from an EMBL/GenBank/DDBJ whole genome shotgun (WGS) entry which is preliminary data.</text>
</comment>
<gene>
    <name evidence="1" type="ORF">S03H2_08691</name>
</gene>
<dbReference type="AlphaFoldDB" id="X1FES8"/>
<name>X1FES8_9ZZZZ</name>
<accession>X1FES8</accession>
<dbReference type="EMBL" id="BARU01004270">
    <property type="protein sequence ID" value="GAH19293.1"/>
    <property type="molecule type" value="Genomic_DNA"/>
</dbReference>
<reference evidence="1" key="1">
    <citation type="journal article" date="2014" name="Front. Microbiol.">
        <title>High frequency of phylogenetically diverse reductive dehalogenase-homologous genes in deep subseafloor sedimentary metagenomes.</title>
        <authorList>
            <person name="Kawai M."/>
            <person name="Futagami T."/>
            <person name="Toyoda A."/>
            <person name="Takaki Y."/>
            <person name="Nishi S."/>
            <person name="Hori S."/>
            <person name="Arai W."/>
            <person name="Tsubouchi T."/>
            <person name="Morono Y."/>
            <person name="Uchiyama I."/>
            <person name="Ito T."/>
            <person name="Fujiyama A."/>
            <person name="Inagaki F."/>
            <person name="Takami H."/>
        </authorList>
    </citation>
    <scope>NUCLEOTIDE SEQUENCE</scope>
    <source>
        <strain evidence="1">Expedition CK06-06</strain>
    </source>
</reference>
<protein>
    <submittedName>
        <fullName evidence="1">Uncharacterized protein</fullName>
    </submittedName>
</protein>
<organism evidence="1">
    <name type="scientific">marine sediment metagenome</name>
    <dbReference type="NCBI Taxonomy" id="412755"/>
    <lineage>
        <taxon>unclassified sequences</taxon>
        <taxon>metagenomes</taxon>
        <taxon>ecological metagenomes</taxon>
    </lineage>
</organism>